<feature type="region of interest" description="Disordered" evidence="2">
    <location>
        <begin position="53"/>
        <end position="119"/>
    </location>
</feature>
<dbReference type="EMBL" id="VLTK01000003">
    <property type="protein sequence ID" value="TSI17799.1"/>
    <property type="molecule type" value="Genomic_DNA"/>
</dbReference>
<comment type="similarity">
    <text evidence="1">Belongs to the Rv1128c/1148c/1588c/1702c/1945/3466 family.</text>
</comment>
<dbReference type="InterPro" id="IPR002711">
    <property type="entry name" value="HNH"/>
</dbReference>
<dbReference type="InterPro" id="IPR003870">
    <property type="entry name" value="DUF222"/>
</dbReference>
<dbReference type="InterPro" id="IPR003615">
    <property type="entry name" value="HNH_nuc"/>
</dbReference>
<dbReference type="SMART" id="SM00507">
    <property type="entry name" value="HNHc"/>
    <property type="match status" value="1"/>
</dbReference>
<dbReference type="Pfam" id="PF01844">
    <property type="entry name" value="HNH"/>
    <property type="match status" value="1"/>
</dbReference>
<dbReference type="CDD" id="cd00085">
    <property type="entry name" value="HNHc"/>
    <property type="match status" value="1"/>
</dbReference>
<evidence type="ECO:0000259" key="3">
    <source>
        <dbReference type="SMART" id="SM00507"/>
    </source>
</evidence>
<proteinExistence type="inferred from homology"/>
<dbReference type="GO" id="GO:0008270">
    <property type="term" value="F:zinc ion binding"/>
    <property type="evidence" value="ECO:0007669"/>
    <property type="project" value="InterPro"/>
</dbReference>
<sequence length="606" mass="66340">MTSGFIRVDHDDPDVMSAVPRMVKVWFEVMGTREPNGHRGRRGKVGTMVENTAADPFEDYPDPFSDSEILKSMSVDPSDHSRDSRAQAEAPHAEPSPGRRAGGETDADPQADTGTGLGDLTSEELVADIRRNISCIAFCHARVIALIDEVERRGLWAQWVGVTSLPQWVMHIAAVSAHTAREYVRVMMALREMPKVKESLGEGNVSFSKVREVTRLVGRIPDEEALRLADVSTGSQIGVITRNYLQLSDANEAGGPPRFLPRDSLSMRTTEPGRIRITIDLGEDEAAEFSSMLDAARHVLEQQSGTNGQSDTEEVDTDEQVEKPPYEPISQVMCLMEIVHAFPQAESSGTVDVDRARMLVHASAEVVTRFGALNAADAEYETTEHETTDAVLYDVPAGTSVVGKRDLTCRVDGFGGITSATAERLSCEALISGAIKDADGDVLMLGRSKRLVSRRQRLALSARDMGCQFPGCRARRRCDAPHIRPWSQGGATDLDNLILLCRTHHTAVHKYELNISRTPAPFAGTLDGQAAFAFFLPDGSQLLPLEERRRGRHVFDTARLVKVAEKAVAEADPSTLGGGYGFSLDYCIAWMFEAEWRHARANNAAA</sequence>
<evidence type="ECO:0000256" key="2">
    <source>
        <dbReference type="SAM" id="MobiDB-lite"/>
    </source>
</evidence>
<dbReference type="GO" id="GO:0004519">
    <property type="term" value="F:endonuclease activity"/>
    <property type="evidence" value="ECO:0007669"/>
    <property type="project" value="InterPro"/>
</dbReference>
<evidence type="ECO:0000313" key="4">
    <source>
        <dbReference type="EMBL" id="TSI17799.1"/>
    </source>
</evidence>
<reference evidence="4 5" key="1">
    <citation type="submission" date="2019-07" db="EMBL/GenBank/DDBJ databases">
        <title>Draft genome sequence of Brevibacterium aurantiacum XU54 isolated from Xinjiang China.</title>
        <authorList>
            <person name="Xu X."/>
        </authorList>
    </citation>
    <scope>NUCLEOTIDE SEQUENCE [LARGE SCALE GENOMIC DNA]</scope>
    <source>
        <strain evidence="4 5">XU54</strain>
    </source>
</reference>
<dbReference type="Pfam" id="PF02720">
    <property type="entry name" value="DUF222"/>
    <property type="match status" value="1"/>
</dbReference>
<feature type="region of interest" description="Disordered" evidence="2">
    <location>
        <begin position="302"/>
        <end position="323"/>
    </location>
</feature>
<dbReference type="Gene3D" id="1.10.30.50">
    <property type="match status" value="1"/>
</dbReference>
<dbReference type="AlphaFoldDB" id="A0A556CK47"/>
<protein>
    <submittedName>
        <fullName evidence="4">DUF222 domain-containing protein</fullName>
    </submittedName>
</protein>
<evidence type="ECO:0000313" key="5">
    <source>
        <dbReference type="Proteomes" id="UP000316406"/>
    </source>
</evidence>
<organism evidence="4 5">
    <name type="scientific">Brevibacterium aurantiacum</name>
    <dbReference type="NCBI Taxonomy" id="273384"/>
    <lineage>
        <taxon>Bacteria</taxon>
        <taxon>Bacillati</taxon>
        <taxon>Actinomycetota</taxon>
        <taxon>Actinomycetes</taxon>
        <taxon>Micrococcales</taxon>
        <taxon>Brevibacteriaceae</taxon>
        <taxon>Brevibacterium</taxon>
    </lineage>
</organism>
<dbReference type="OrthoDB" id="5176970at2"/>
<gene>
    <name evidence="4" type="ORF">FO013_06295</name>
</gene>
<evidence type="ECO:0000256" key="1">
    <source>
        <dbReference type="ARBA" id="ARBA00023450"/>
    </source>
</evidence>
<keyword evidence="5" id="KW-1185">Reference proteome</keyword>
<comment type="caution">
    <text evidence="4">The sequence shown here is derived from an EMBL/GenBank/DDBJ whole genome shotgun (WGS) entry which is preliminary data.</text>
</comment>
<dbReference type="GO" id="GO:0003676">
    <property type="term" value="F:nucleic acid binding"/>
    <property type="evidence" value="ECO:0007669"/>
    <property type="project" value="InterPro"/>
</dbReference>
<feature type="domain" description="HNH nuclease" evidence="3">
    <location>
        <begin position="455"/>
        <end position="506"/>
    </location>
</feature>
<feature type="compositionally biased region" description="Basic and acidic residues" evidence="2">
    <location>
        <begin position="77"/>
        <end position="86"/>
    </location>
</feature>
<dbReference type="Proteomes" id="UP000316406">
    <property type="component" value="Unassembled WGS sequence"/>
</dbReference>
<accession>A0A556CK47</accession>
<name>A0A556CK47_BREAU</name>